<feature type="region of interest" description="Disordered" evidence="1">
    <location>
        <begin position="214"/>
        <end position="262"/>
    </location>
</feature>
<feature type="compositionally biased region" description="Low complexity" evidence="1">
    <location>
        <begin position="165"/>
        <end position="175"/>
    </location>
</feature>
<dbReference type="EMBL" id="JADXDR010000051">
    <property type="protein sequence ID" value="KAI7842543.1"/>
    <property type="molecule type" value="Genomic_DNA"/>
</dbReference>
<feature type="transmembrane region" description="Helical" evidence="2">
    <location>
        <begin position="6"/>
        <end position="23"/>
    </location>
</feature>
<evidence type="ECO:0000256" key="2">
    <source>
        <dbReference type="SAM" id="Phobius"/>
    </source>
</evidence>
<dbReference type="AlphaFoldDB" id="A0AAD5DU51"/>
<feature type="region of interest" description="Disordered" evidence="1">
    <location>
        <begin position="152"/>
        <end position="179"/>
    </location>
</feature>
<dbReference type="Proteomes" id="UP001205105">
    <property type="component" value="Unassembled WGS sequence"/>
</dbReference>
<evidence type="ECO:0000313" key="3">
    <source>
        <dbReference type="EMBL" id="KAI7842543.1"/>
    </source>
</evidence>
<evidence type="ECO:0000256" key="1">
    <source>
        <dbReference type="SAM" id="MobiDB-lite"/>
    </source>
</evidence>
<protein>
    <submittedName>
        <fullName evidence="3">Uncharacterized protein</fullName>
    </submittedName>
</protein>
<gene>
    <name evidence="3" type="ORF">COHA_003780</name>
</gene>
<sequence>MALTIGGPVLGTVIICFAIWMVWKRVDRNAWRGHPVQQPVARRAVVLIAEPKSVKIPVVIVQPDKALDVGYPFAPRHARSASTGSLSSEGSLDYRVLTVVDTAQCGPLWSAPVAALSDCSDSDTPRSRRPGCSSFGSPAELAMLQEQAQAQLLAQAPASPEEPRAGSSRAAGGKAAARHARCRSLDVGPLSYRLDKERPLVAWQLQQQANGEHFPAASAAGASASGSAWRLSNDTSPPTPPQLAARPQHRRSRSATVAPLCR</sequence>
<evidence type="ECO:0000313" key="4">
    <source>
        <dbReference type="Proteomes" id="UP001205105"/>
    </source>
</evidence>
<name>A0AAD5DU51_9CHLO</name>
<accession>A0AAD5DU51</accession>
<reference evidence="3" key="1">
    <citation type="submission" date="2020-11" db="EMBL/GenBank/DDBJ databases">
        <title>Chlorella ohadii genome sequencing and assembly.</title>
        <authorList>
            <person name="Murik O."/>
            <person name="Treves H."/>
            <person name="Kedem I."/>
            <person name="Shotland Y."/>
            <person name="Kaplan A."/>
        </authorList>
    </citation>
    <scope>NUCLEOTIDE SEQUENCE</scope>
    <source>
        <strain evidence="3">1</strain>
    </source>
</reference>
<keyword evidence="2" id="KW-1133">Transmembrane helix</keyword>
<keyword evidence="4" id="KW-1185">Reference proteome</keyword>
<organism evidence="3 4">
    <name type="scientific">Chlorella ohadii</name>
    <dbReference type="NCBI Taxonomy" id="2649997"/>
    <lineage>
        <taxon>Eukaryota</taxon>
        <taxon>Viridiplantae</taxon>
        <taxon>Chlorophyta</taxon>
        <taxon>core chlorophytes</taxon>
        <taxon>Trebouxiophyceae</taxon>
        <taxon>Chlorellales</taxon>
        <taxon>Chlorellaceae</taxon>
        <taxon>Chlorella clade</taxon>
        <taxon>Chlorella</taxon>
    </lineage>
</organism>
<keyword evidence="2" id="KW-0472">Membrane</keyword>
<proteinExistence type="predicted"/>
<keyword evidence="2" id="KW-0812">Transmembrane</keyword>
<comment type="caution">
    <text evidence="3">The sequence shown here is derived from an EMBL/GenBank/DDBJ whole genome shotgun (WGS) entry which is preliminary data.</text>
</comment>
<feature type="compositionally biased region" description="Low complexity" evidence="1">
    <location>
        <begin position="216"/>
        <end position="228"/>
    </location>
</feature>